<dbReference type="Pfam" id="PF00170">
    <property type="entry name" value="bZIP_1"/>
    <property type="match status" value="1"/>
</dbReference>
<dbReference type="OMA" id="PPPFTRC"/>
<keyword evidence="3" id="KW-0238">DNA-binding</keyword>
<keyword evidence="4" id="KW-0804">Transcription</keyword>
<dbReference type="Gramene" id="Kaladp0018s0211.1.v1.1">
    <property type="protein sequence ID" value="Kaladp0018s0211.1.v1.1"/>
    <property type="gene ID" value="Kaladp0018s0211.v1.1"/>
</dbReference>
<feature type="compositionally biased region" description="Polar residues" evidence="7">
    <location>
        <begin position="263"/>
        <end position="273"/>
    </location>
</feature>
<feature type="compositionally biased region" description="Pro residues" evidence="7">
    <location>
        <begin position="70"/>
        <end position="80"/>
    </location>
</feature>
<evidence type="ECO:0000256" key="6">
    <source>
        <dbReference type="SAM" id="Coils"/>
    </source>
</evidence>
<keyword evidence="10" id="KW-1185">Reference proteome</keyword>
<dbReference type="SMART" id="SM00338">
    <property type="entry name" value="BRLZ"/>
    <property type="match status" value="1"/>
</dbReference>
<dbReference type="PANTHER" id="PTHR13690">
    <property type="entry name" value="TRANSCRIPTION FACTOR POSF21-RELATED"/>
    <property type="match status" value="1"/>
</dbReference>
<dbReference type="EnsemblPlants" id="Kaladp0018s0211.1.v1.1">
    <property type="protein sequence ID" value="Kaladp0018s0211.1.v1.1"/>
    <property type="gene ID" value="Kaladp0018s0211.v1.1"/>
</dbReference>
<dbReference type="PROSITE" id="PS50217">
    <property type="entry name" value="BZIP"/>
    <property type="match status" value="1"/>
</dbReference>
<dbReference type="CDD" id="cd14703">
    <property type="entry name" value="bZIP_plant_RF2"/>
    <property type="match status" value="1"/>
</dbReference>
<feature type="compositionally biased region" description="Polar residues" evidence="7">
    <location>
        <begin position="93"/>
        <end position="117"/>
    </location>
</feature>
<feature type="compositionally biased region" description="Basic and acidic residues" evidence="7">
    <location>
        <begin position="275"/>
        <end position="286"/>
    </location>
</feature>
<keyword evidence="5" id="KW-0539">Nucleus</keyword>
<feature type="domain" description="BZIP" evidence="8">
    <location>
        <begin position="408"/>
        <end position="471"/>
    </location>
</feature>
<keyword evidence="6" id="KW-0175">Coiled coil</keyword>
<feature type="region of interest" description="Disordered" evidence="7">
    <location>
        <begin position="263"/>
        <end position="306"/>
    </location>
</feature>
<comment type="subcellular location">
    <subcellularLocation>
        <location evidence="1">Nucleus</location>
    </subcellularLocation>
</comment>
<proteinExistence type="predicted"/>
<feature type="coiled-coil region" evidence="6">
    <location>
        <begin position="426"/>
        <end position="481"/>
    </location>
</feature>
<accession>A0A7N0T2B5</accession>
<organism evidence="9 10">
    <name type="scientific">Kalanchoe fedtschenkoi</name>
    <name type="common">Lavender scallops</name>
    <name type="synonym">South American air plant</name>
    <dbReference type="NCBI Taxonomy" id="63787"/>
    <lineage>
        <taxon>Eukaryota</taxon>
        <taxon>Viridiplantae</taxon>
        <taxon>Streptophyta</taxon>
        <taxon>Embryophyta</taxon>
        <taxon>Tracheophyta</taxon>
        <taxon>Spermatophyta</taxon>
        <taxon>Magnoliopsida</taxon>
        <taxon>eudicotyledons</taxon>
        <taxon>Gunneridae</taxon>
        <taxon>Pentapetalae</taxon>
        <taxon>Saxifragales</taxon>
        <taxon>Crassulaceae</taxon>
        <taxon>Kalanchoe</taxon>
    </lineage>
</organism>
<dbReference type="InterPro" id="IPR046347">
    <property type="entry name" value="bZIP_sf"/>
</dbReference>
<dbReference type="AlphaFoldDB" id="A0A7N0T2B5"/>
<dbReference type="GO" id="GO:0003677">
    <property type="term" value="F:DNA binding"/>
    <property type="evidence" value="ECO:0007669"/>
    <property type="project" value="UniProtKB-KW"/>
</dbReference>
<evidence type="ECO:0000313" key="10">
    <source>
        <dbReference type="Proteomes" id="UP000594263"/>
    </source>
</evidence>
<feature type="region of interest" description="Disordered" evidence="7">
    <location>
        <begin position="350"/>
        <end position="373"/>
    </location>
</feature>
<feature type="compositionally biased region" description="Polar residues" evidence="7">
    <location>
        <begin position="503"/>
        <end position="522"/>
    </location>
</feature>
<feature type="compositionally biased region" description="Polar residues" evidence="7">
    <location>
        <begin position="293"/>
        <end position="306"/>
    </location>
</feature>
<dbReference type="Proteomes" id="UP000594263">
    <property type="component" value="Unplaced"/>
</dbReference>
<dbReference type="Gene3D" id="1.20.5.170">
    <property type="match status" value="1"/>
</dbReference>
<evidence type="ECO:0000256" key="1">
    <source>
        <dbReference type="ARBA" id="ARBA00004123"/>
    </source>
</evidence>
<dbReference type="InterPro" id="IPR044759">
    <property type="entry name" value="bZIP_RF2"/>
</dbReference>
<dbReference type="SUPFAM" id="SSF57959">
    <property type="entry name" value="Leucine zipper domain"/>
    <property type="match status" value="1"/>
</dbReference>
<reference evidence="9" key="1">
    <citation type="submission" date="2021-01" db="UniProtKB">
        <authorList>
            <consortium name="EnsemblPlants"/>
        </authorList>
    </citation>
    <scope>IDENTIFICATION</scope>
</reference>
<sequence length="542" mass="59337">MGDTERASNDAMQRLQSSFGASSCLNLKQPLASSQQLDVNHMSISHSDAPVRHFAQHFGVESGKRVGMPPSHPGQFPPISPYSQLPAARQPPQALSFQNFGQGSSHSRSLSQPSFINLDSLPPLSPSPYRETSDQFSRDVTMGEKEAGSQNVLASSSFMGVNYGFHAGESLPPRKTHRRSNSDSSAFGFSAMMESSLSLRPLDGSIPAQHNRNFGVANPGLVKSEFLWNADGYKNAEGMGERKSEGEVIDELFSTYMNLDSVETMNSSGNNDKLGNGHHESHHGGDTSDNETEGSINESGNGIATQGVSDAIVKKEGMKRSATQDIAPATRHYRSVSMDSFMGNMNFAQDALKLPPSPSPRPLKLSPSTSLDSNSNTFSLEFGKGEFSGEELKKIMANEKLAEMALVDPKRVKRILANRQSAARSKERKMRYISELEHKVQTLQSETTTLSAQVTQLQRDSAALTSQNNELRFRLQAMEQQAKLRDALNETLHGEVQRLKLTTQQLGLNPRSSKDPANSQMLQIADPKQQENIPIAKEEVTD</sequence>
<evidence type="ECO:0000256" key="7">
    <source>
        <dbReference type="SAM" id="MobiDB-lite"/>
    </source>
</evidence>
<feature type="compositionally biased region" description="Basic and acidic residues" evidence="7">
    <location>
        <begin position="131"/>
        <end position="147"/>
    </location>
</feature>
<name>A0A7N0T2B5_KALFE</name>
<dbReference type="PANTHER" id="PTHR13690:SF80">
    <property type="entry name" value="BZIP TRANSCRIPTION FACTOR FAMILY PROTEIN-RELATED"/>
    <property type="match status" value="1"/>
</dbReference>
<evidence type="ECO:0000256" key="4">
    <source>
        <dbReference type="ARBA" id="ARBA00023163"/>
    </source>
</evidence>
<evidence type="ECO:0000256" key="3">
    <source>
        <dbReference type="ARBA" id="ARBA00023125"/>
    </source>
</evidence>
<feature type="region of interest" description="Disordered" evidence="7">
    <location>
        <begin position="503"/>
        <end position="542"/>
    </location>
</feature>
<keyword evidence="2" id="KW-0805">Transcription regulation</keyword>
<dbReference type="InterPro" id="IPR004827">
    <property type="entry name" value="bZIP"/>
</dbReference>
<dbReference type="FunFam" id="1.20.5.170:FF:000009">
    <property type="entry name" value="probable transcription factor PosF21"/>
    <property type="match status" value="1"/>
</dbReference>
<evidence type="ECO:0000259" key="8">
    <source>
        <dbReference type="PROSITE" id="PS50217"/>
    </source>
</evidence>
<evidence type="ECO:0000256" key="2">
    <source>
        <dbReference type="ARBA" id="ARBA00023015"/>
    </source>
</evidence>
<feature type="region of interest" description="Disordered" evidence="7">
    <location>
        <begin position="62"/>
        <end position="148"/>
    </location>
</feature>
<feature type="compositionally biased region" description="Low complexity" evidence="7">
    <location>
        <begin position="362"/>
        <end position="371"/>
    </location>
</feature>
<evidence type="ECO:0000256" key="5">
    <source>
        <dbReference type="ARBA" id="ARBA00023242"/>
    </source>
</evidence>
<dbReference type="GO" id="GO:0003700">
    <property type="term" value="F:DNA-binding transcription factor activity"/>
    <property type="evidence" value="ECO:0007669"/>
    <property type="project" value="InterPro"/>
</dbReference>
<evidence type="ECO:0000313" key="9">
    <source>
        <dbReference type="EnsemblPlants" id="Kaladp0018s0211.1.v1.1"/>
    </source>
</evidence>
<dbReference type="GO" id="GO:0005634">
    <property type="term" value="C:nucleus"/>
    <property type="evidence" value="ECO:0007669"/>
    <property type="project" value="UniProtKB-SubCell"/>
</dbReference>
<protein>
    <recommendedName>
        <fullName evidence="8">BZIP domain-containing protein</fullName>
    </recommendedName>
</protein>